<accession>A0A0J7YNU0</accession>
<reference evidence="2 3" key="1">
    <citation type="journal article" date="2014" name="Nature">
        <title>The genome of the recently domesticated crop plant sugar beet (Beta vulgaris).</title>
        <authorList>
            <person name="Dohm J.C."/>
            <person name="Minoche A.E."/>
            <person name="Holtgrawe D."/>
            <person name="Capella-Gutierrez S."/>
            <person name="Zakrzewski F."/>
            <person name="Tafer H."/>
            <person name="Rupp O."/>
            <person name="Sorensen T.R."/>
            <person name="Stracke R."/>
            <person name="Reinhardt R."/>
            <person name="Goesmann A."/>
            <person name="Kraft T."/>
            <person name="Schulz B."/>
            <person name="Stadler P.F."/>
            <person name="Schmidt T."/>
            <person name="Gabaldon T."/>
            <person name="Lehrach H."/>
            <person name="Weisshaar B."/>
            <person name="Himmelbauer H."/>
        </authorList>
    </citation>
    <scope>NUCLEOTIDE SEQUENCE [LARGE SCALE GENOMIC DNA]</scope>
    <source>
        <tissue evidence="2">Taproot</tissue>
    </source>
</reference>
<feature type="non-terminal residue" evidence="2">
    <location>
        <position position="1"/>
    </location>
</feature>
<feature type="region of interest" description="Disordered" evidence="1">
    <location>
        <begin position="1"/>
        <end position="21"/>
    </location>
</feature>
<organism evidence="2 3">
    <name type="scientific">Beta vulgaris subsp. vulgaris</name>
    <name type="common">Beet</name>
    <dbReference type="NCBI Taxonomy" id="3555"/>
    <lineage>
        <taxon>Eukaryota</taxon>
        <taxon>Viridiplantae</taxon>
        <taxon>Streptophyta</taxon>
        <taxon>Embryophyta</taxon>
        <taxon>Tracheophyta</taxon>
        <taxon>Spermatophyta</taxon>
        <taxon>Magnoliopsida</taxon>
        <taxon>eudicotyledons</taxon>
        <taxon>Gunneridae</taxon>
        <taxon>Pentapetalae</taxon>
        <taxon>Caryophyllales</taxon>
        <taxon>Chenopodiaceae</taxon>
        <taxon>Betoideae</taxon>
        <taxon>Beta</taxon>
    </lineage>
</organism>
<evidence type="ECO:0000313" key="2">
    <source>
        <dbReference type="EMBL" id="KMS64798.1"/>
    </source>
</evidence>
<dbReference type="Proteomes" id="UP000035740">
    <property type="component" value="Unassembled WGS sequence"/>
</dbReference>
<dbReference type="EMBL" id="KQ122092">
    <property type="protein sequence ID" value="KMS64798.1"/>
    <property type="molecule type" value="Genomic_DNA"/>
</dbReference>
<evidence type="ECO:0000313" key="3">
    <source>
        <dbReference type="Proteomes" id="UP000035740"/>
    </source>
</evidence>
<keyword evidence="3" id="KW-1185">Reference proteome</keyword>
<dbReference type="Gramene" id="KMS64798">
    <property type="protein sequence ID" value="KMS64798"/>
    <property type="gene ID" value="BVRB_042550"/>
</dbReference>
<evidence type="ECO:0000256" key="1">
    <source>
        <dbReference type="SAM" id="MobiDB-lite"/>
    </source>
</evidence>
<dbReference type="AlphaFoldDB" id="A0A0J7YNU0"/>
<protein>
    <submittedName>
        <fullName evidence="2">Uncharacterized protein</fullName>
    </submittedName>
</protein>
<proteinExistence type="predicted"/>
<sequence>QNPRSLRATSHLGPGLVSITP</sequence>
<gene>
    <name evidence="2" type="ORF">BVRB_042550</name>
</gene>
<name>A0A0J7YNU0_BETVV</name>